<reference evidence="2" key="1">
    <citation type="submission" date="2022-06" db="EMBL/GenBank/DDBJ databases">
        <authorList>
            <person name="Andreotti S."/>
            <person name="Wyler E."/>
        </authorList>
    </citation>
    <scope>NUCLEOTIDE SEQUENCE</scope>
</reference>
<dbReference type="Proteomes" id="UP001152836">
    <property type="component" value="Unassembled WGS sequence"/>
</dbReference>
<keyword evidence="3" id="KW-1185">Reference proteome</keyword>
<dbReference type="AlphaFoldDB" id="A0AAU9ZKH3"/>
<keyword evidence="1" id="KW-0812">Transmembrane</keyword>
<name>A0AAU9ZKH3_PHORO</name>
<accession>A0AAU9ZKH3</accession>
<keyword evidence="1" id="KW-1133">Transmembrane helix</keyword>
<keyword evidence="1" id="KW-0472">Membrane</keyword>
<evidence type="ECO:0000313" key="3">
    <source>
        <dbReference type="Proteomes" id="UP001152836"/>
    </source>
</evidence>
<organism evidence="2 3">
    <name type="scientific">Phodopus roborovskii</name>
    <name type="common">Roborovski's desert hamster</name>
    <name type="synonym">Cricetulus roborovskii</name>
    <dbReference type="NCBI Taxonomy" id="109678"/>
    <lineage>
        <taxon>Eukaryota</taxon>
        <taxon>Metazoa</taxon>
        <taxon>Chordata</taxon>
        <taxon>Craniata</taxon>
        <taxon>Vertebrata</taxon>
        <taxon>Euteleostomi</taxon>
        <taxon>Mammalia</taxon>
        <taxon>Eutheria</taxon>
        <taxon>Euarchontoglires</taxon>
        <taxon>Glires</taxon>
        <taxon>Rodentia</taxon>
        <taxon>Myomorpha</taxon>
        <taxon>Muroidea</taxon>
        <taxon>Cricetidae</taxon>
        <taxon>Cricetinae</taxon>
        <taxon>Phodopus</taxon>
    </lineage>
</organism>
<evidence type="ECO:0000313" key="2">
    <source>
        <dbReference type="EMBL" id="CAH6793031.1"/>
    </source>
</evidence>
<sequence length="107" mass="12309">MASLESKKLMILLWKNLTLKRRKFRALVTEIVLLLILSVVLLVTRNLLPIKTVESFQYPDQLVSDVPSFVFTTSSHPWKLAYVPSNSIVLQNIVENVKKDLNFHMKG</sequence>
<gene>
    <name evidence="2" type="primary">Abca15</name>
    <name evidence="2" type="ORF">PHOROB_LOCUS9910</name>
</gene>
<comment type="caution">
    <text evidence="2">The sequence shown here is derived from an EMBL/GenBank/DDBJ whole genome shotgun (WGS) entry which is preliminary data.</text>
</comment>
<evidence type="ECO:0000256" key="1">
    <source>
        <dbReference type="SAM" id="Phobius"/>
    </source>
</evidence>
<feature type="transmembrane region" description="Helical" evidence="1">
    <location>
        <begin position="24"/>
        <end position="43"/>
    </location>
</feature>
<protein>
    <submittedName>
        <fullName evidence="2">Abca15 protein</fullName>
    </submittedName>
</protein>
<proteinExistence type="predicted"/>
<dbReference type="EMBL" id="CALSGD010001464">
    <property type="protein sequence ID" value="CAH6793031.1"/>
    <property type="molecule type" value="Genomic_DNA"/>
</dbReference>